<accession>A0A433D0E0</accession>
<dbReference type="GO" id="GO:0006629">
    <property type="term" value="P:lipid metabolic process"/>
    <property type="evidence" value="ECO:0007669"/>
    <property type="project" value="InterPro"/>
</dbReference>
<dbReference type="SUPFAM" id="SSF53474">
    <property type="entry name" value="alpha/beta-Hydrolases"/>
    <property type="match status" value="1"/>
</dbReference>
<evidence type="ECO:0000313" key="3">
    <source>
        <dbReference type="EMBL" id="RUP44298.1"/>
    </source>
</evidence>
<comment type="caution">
    <text evidence="3">The sequence shown here is derived from an EMBL/GenBank/DDBJ whole genome shotgun (WGS) entry which is preliminary data.</text>
</comment>
<keyword evidence="1" id="KW-0472">Membrane</keyword>
<dbReference type="EMBL" id="RBNI01009180">
    <property type="protein sequence ID" value="RUP44298.1"/>
    <property type="molecule type" value="Genomic_DNA"/>
</dbReference>
<sequence>MEVDGYTNFKILGESMKATFWATTDSVVWSFLNTMILLLFAVASPAWYIVQKTGKFIYSRSSKIQPDIPNLYAKYKEKLDDGNLKTVIFNKLQNPTPNFDFDLAEFHLQLSSLVYQPWSTVQQVFGKWQLPDVEFVRFGHEGCCVLVVWSVTANFVVLAFKGTSPCDLNDWLTDCTLRKGVAKNGLLPGLLHSGFYGGFGFPEEYLIKLDQNNEAKKEFDNHPGFMKFRLTVDGGRGGHFYDPAVKGDPILKPTPTPEHTSSQVVDGPSVSVFLEEPVADPPLVGGVYFAEPGQKILVEQKDFWMKIMYPNLLAIKSRFRKKQPNLWITGHSLGAAAATVFTSTILWRRSELGSHSSVPNMDWDKDFVPRGTYTFGNPRIGDTEYVHSIPYRSIMLSHNANCSFLCLPITLRIYSWKNAIESIRDNDLPKFQFWRVINVNDVVSDIPPTPSGRISKTHCSISLNDFQHLGDPVRLGYRNGVLVYAERDFKACLWNILVELQKTPQMLFSKGSSSDKAMVLINFITFGLLGLLRDHFLSEYWINLQIARERESCNNDNVSEESRLLDSNYEAPIYRDVRGG</sequence>
<organism evidence="3 4">
    <name type="scientific">Jimgerdemannia flammicorona</name>
    <dbReference type="NCBI Taxonomy" id="994334"/>
    <lineage>
        <taxon>Eukaryota</taxon>
        <taxon>Fungi</taxon>
        <taxon>Fungi incertae sedis</taxon>
        <taxon>Mucoromycota</taxon>
        <taxon>Mucoromycotina</taxon>
        <taxon>Endogonomycetes</taxon>
        <taxon>Endogonales</taxon>
        <taxon>Endogonaceae</taxon>
        <taxon>Jimgerdemannia</taxon>
    </lineage>
</organism>
<evidence type="ECO:0000259" key="2">
    <source>
        <dbReference type="Pfam" id="PF01764"/>
    </source>
</evidence>
<keyword evidence="1" id="KW-0812">Transmembrane</keyword>
<keyword evidence="4" id="KW-1185">Reference proteome</keyword>
<dbReference type="InterPro" id="IPR002921">
    <property type="entry name" value="Fungal_lipase-type"/>
</dbReference>
<reference evidence="3 4" key="1">
    <citation type="journal article" date="2018" name="New Phytol.">
        <title>Phylogenomics of Endogonaceae and evolution of mycorrhizas within Mucoromycota.</title>
        <authorList>
            <person name="Chang Y."/>
            <person name="Desiro A."/>
            <person name="Na H."/>
            <person name="Sandor L."/>
            <person name="Lipzen A."/>
            <person name="Clum A."/>
            <person name="Barry K."/>
            <person name="Grigoriev I.V."/>
            <person name="Martin F.M."/>
            <person name="Stajich J.E."/>
            <person name="Smith M.E."/>
            <person name="Bonito G."/>
            <person name="Spatafora J.W."/>
        </authorList>
    </citation>
    <scope>NUCLEOTIDE SEQUENCE [LARGE SCALE GENOMIC DNA]</scope>
    <source>
        <strain evidence="3 4">GMNB39</strain>
    </source>
</reference>
<dbReference type="Proteomes" id="UP000268093">
    <property type="component" value="Unassembled WGS sequence"/>
</dbReference>
<dbReference type="Gene3D" id="3.40.50.1820">
    <property type="entry name" value="alpha/beta hydrolase"/>
    <property type="match status" value="1"/>
</dbReference>
<dbReference type="InterPro" id="IPR029058">
    <property type="entry name" value="AB_hydrolase_fold"/>
</dbReference>
<gene>
    <name evidence="3" type="ORF">BC936DRAFT_149661</name>
</gene>
<proteinExistence type="predicted"/>
<dbReference type="PANTHER" id="PTHR45856">
    <property type="entry name" value="ALPHA/BETA-HYDROLASES SUPERFAMILY PROTEIN"/>
    <property type="match status" value="1"/>
</dbReference>
<protein>
    <recommendedName>
        <fullName evidence="2">Fungal lipase-type domain-containing protein</fullName>
    </recommendedName>
</protein>
<feature type="transmembrane region" description="Helical" evidence="1">
    <location>
        <begin position="27"/>
        <end position="50"/>
    </location>
</feature>
<evidence type="ECO:0000313" key="4">
    <source>
        <dbReference type="Proteomes" id="UP000268093"/>
    </source>
</evidence>
<name>A0A433D0E0_9FUNG</name>
<dbReference type="OrthoDB" id="426718at2759"/>
<dbReference type="Pfam" id="PF01764">
    <property type="entry name" value="Lipase_3"/>
    <property type="match status" value="1"/>
</dbReference>
<keyword evidence="1" id="KW-1133">Transmembrane helix</keyword>
<evidence type="ECO:0000256" key="1">
    <source>
        <dbReference type="SAM" id="Phobius"/>
    </source>
</evidence>
<dbReference type="PANTHER" id="PTHR45856:SF24">
    <property type="entry name" value="FUNGAL LIPASE-LIKE DOMAIN-CONTAINING PROTEIN"/>
    <property type="match status" value="1"/>
</dbReference>
<dbReference type="InterPro" id="IPR051218">
    <property type="entry name" value="Sec_MonoDiacylglyc_Lipase"/>
</dbReference>
<feature type="domain" description="Fungal lipase-type" evidence="2">
    <location>
        <begin position="321"/>
        <end position="449"/>
    </location>
</feature>
<dbReference type="AlphaFoldDB" id="A0A433D0E0"/>